<dbReference type="Proteomes" id="UP000400849">
    <property type="component" value="Segment"/>
</dbReference>
<dbReference type="RefSeq" id="YP_010648792.1">
    <property type="nucleotide sequence ID" value="NC_070762.1"/>
</dbReference>
<name>A0A5Q2F0J0_9CAUD</name>
<organism evidence="1 2">
    <name type="scientific">Gordonia phage Sixama</name>
    <dbReference type="NCBI Taxonomy" id="2653271"/>
    <lineage>
        <taxon>Viruses</taxon>
        <taxon>Duplodnaviria</taxon>
        <taxon>Heunggongvirae</taxon>
        <taxon>Uroviricota</taxon>
        <taxon>Caudoviricetes</taxon>
        <taxon>Sixamavirus</taxon>
        <taxon>Sixamavirus sixama</taxon>
    </lineage>
</organism>
<dbReference type="GeneID" id="77924251"/>
<keyword evidence="2" id="KW-1185">Reference proteome</keyword>
<gene>
    <name evidence="1" type="primary">83</name>
    <name evidence="1" type="ORF">SEA_SIXAMA_83</name>
</gene>
<evidence type="ECO:0000313" key="1">
    <source>
        <dbReference type="EMBL" id="QGF20262.1"/>
    </source>
</evidence>
<sequence>MATDHASSIQGVALVVSRLTAPGAVQTGAKAAYATSAFMKFGFTPEYTEGDEIEEKAADGSVCVYWKSPDTLKRVTFSLTICDPSPELTEMLVGGALLTDGAEVVGYAAPETGTDSTPNGVGFEVWSRAVVKGGKQAPTGPYWRWVFPYAKMKFTGERAMENGMMANEFEGWGIGNPLYDDGPLGTWDHGSTKPFQYARDDTAPLGINDYLAVSGS</sequence>
<proteinExistence type="predicted"/>
<accession>A0A5Q2F0J0</accession>
<dbReference type="EMBL" id="MN484601">
    <property type="protein sequence ID" value="QGF20262.1"/>
    <property type="molecule type" value="Genomic_DNA"/>
</dbReference>
<dbReference type="KEGG" id="vg:77924251"/>
<protein>
    <recommendedName>
        <fullName evidence="3">Major tail protein</fullName>
    </recommendedName>
</protein>
<reference evidence="1 2" key="1">
    <citation type="submission" date="2019-09" db="EMBL/GenBank/DDBJ databases">
        <authorList>
            <person name="Christie C.A."/>
            <person name="Diallo A.S."/>
            <person name="Dixon Z."/>
            <person name="McIntosh P.M."/>
            <person name="Murthy K.H."/>
            <person name="Rosen M.G."/>
            <person name="Simpson L.M."/>
            <person name="Koustas K."/>
            <person name="Fogarty M.P."/>
            <person name="Molloy S.D."/>
            <person name="Garlena R.A."/>
            <person name="Russell D.A."/>
            <person name="Pope W.H."/>
            <person name="Jacobs-Sera D."/>
            <person name="Hatfull G.F."/>
        </authorList>
    </citation>
    <scope>NUCLEOTIDE SEQUENCE [LARGE SCALE GENOMIC DNA]</scope>
</reference>
<evidence type="ECO:0008006" key="3">
    <source>
        <dbReference type="Google" id="ProtNLM"/>
    </source>
</evidence>
<evidence type="ECO:0000313" key="2">
    <source>
        <dbReference type="Proteomes" id="UP000400849"/>
    </source>
</evidence>